<keyword evidence="3 6" id="KW-0378">Hydrolase</keyword>
<feature type="domain" description="Glycoside hydrolase family 38 central" evidence="5">
    <location>
        <begin position="277"/>
        <end position="355"/>
    </location>
</feature>
<dbReference type="SMART" id="SM00872">
    <property type="entry name" value="Alpha-mann_mid"/>
    <property type="match status" value="1"/>
</dbReference>
<evidence type="ECO:0000259" key="5">
    <source>
        <dbReference type="SMART" id="SM00872"/>
    </source>
</evidence>
<gene>
    <name evidence="6" type="ORF">JF74_13690</name>
</gene>
<organism evidence="6 7">
    <name type="scientific">Lactobacillus melliventris</name>
    <dbReference type="NCBI Taxonomy" id="1218507"/>
    <lineage>
        <taxon>Bacteria</taxon>
        <taxon>Bacillati</taxon>
        <taxon>Bacillota</taxon>
        <taxon>Bacilli</taxon>
        <taxon>Lactobacillales</taxon>
        <taxon>Lactobacillaceae</taxon>
        <taxon>Lactobacillus</taxon>
    </lineage>
</organism>
<dbReference type="InterPro" id="IPR027291">
    <property type="entry name" value="Glyco_hydro_38_N_sf"/>
</dbReference>
<dbReference type="Proteomes" id="UP000033531">
    <property type="component" value="Unassembled WGS sequence"/>
</dbReference>
<dbReference type="GO" id="GO:0004559">
    <property type="term" value="F:alpha-mannosidase activity"/>
    <property type="evidence" value="ECO:0007669"/>
    <property type="project" value="InterPro"/>
</dbReference>
<sequence length="889" mass="101964">MVKAYFVNHTHWDREWYFTTQDAQVLSDQLFTEVLNELEEHPEANFTLDGQMSIVDEYVEIHPEAKGRIHKLVNRGQLFIGPWYTQTDALAPNAESLIRNLIIGILDARQNYGEPMLLGYLPDTFGFNANLPMILNQVGIHDFLSWRGTNFKRQTKSVYFKWKALGGKAVFAANFPLGYFTGQIDLESKRNLKDFVKNRLDKGIDFEALHGNNSEVLVPSGIDQMNIIHDLSKTIAQVNQYSKHKVVISSYPEFMQKLRTKKLPEFQGELRYPTYSRVHRTICSVRSRNKRKNFKLEQVITRRLEPLMVIAQYAGIPISNGIVIKLWKLLFKVQPHDTMGGSVTDNVALDINERYKQALEIADGLENYIKKRLAQRLSLSDHDVLVFNTDPYSFKGRKVVEIISSSANVKFPTQNKAVIVDCKEVKSRPHIMQLTPNGYEFKDEPGYFKLKVSIHVEMKGLGYQVIHFENSESVVPKLSLQKGSSIANKETTVNYLDGKFNLVTKNKTFTDVISVYDQANDGDTYDFSPLRNDREMRLPWQGKIKVAKAKDIETLQLSGSWSLPYDLEDRANSQNAKQVAVNFQLTLTMVANSPVISAKLIVDNQALSHRLRLRLKTGLETDNVHAQIQGGFRKTTNEKIADNWNDEFVEKPVNIYIFDRCVGLNNSKVGLYFLGEGQKEYEKKDDSLFITLMATTGQLGKPNLLWRPGRASGDTTSVGHVMMPTPMAQELGVNEFNFGLYVPSGSQLREEKLSQVISKWYSPSVSYQMQKHNLFVNRLDNKLWDVEFAQILPQLKKNENWLNINSDIEVSALYLSYTIKKHLVLRLSNMTNTEKDVSYLKNKDFIEVDGLEKIIAQDFKIAPYDMITLVKKIKVKRKYLLKEVQMKMR</sequence>
<dbReference type="CDD" id="cd10815">
    <property type="entry name" value="GH38N_AMII_EcMngB_like"/>
    <property type="match status" value="1"/>
</dbReference>
<dbReference type="SUPFAM" id="SSF88713">
    <property type="entry name" value="Glycoside hydrolase/deacetylase"/>
    <property type="match status" value="1"/>
</dbReference>
<keyword evidence="4" id="KW-0326">Glycosidase</keyword>
<evidence type="ECO:0000256" key="3">
    <source>
        <dbReference type="ARBA" id="ARBA00022801"/>
    </source>
</evidence>
<evidence type="ECO:0000313" key="6">
    <source>
        <dbReference type="EMBL" id="KJY56289.1"/>
    </source>
</evidence>
<dbReference type="PANTHER" id="PTHR46017:SF2">
    <property type="entry name" value="MANNOSYLGLYCERATE HYDROLASE"/>
    <property type="match status" value="1"/>
</dbReference>
<dbReference type="Gene3D" id="3.20.110.10">
    <property type="entry name" value="Glycoside hydrolase 38, N terminal domain"/>
    <property type="match status" value="1"/>
</dbReference>
<dbReference type="PANTHER" id="PTHR46017">
    <property type="entry name" value="ALPHA-MANNOSIDASE 2C1"/>
    <property type="match status" value="1"/>
</dbReference>
<dbReference type="AlphaFoldDB" id="A0A0F4LDC4"/>
<dbReference type="STRING" id="1218507.JF74_13690"/>
<dbReference type="InterPro" id="IPR011013">
    <property type="entry name" value="Gal_mutarotase_sf_dom"/>
</dbReference>
<dbReference type="HOGENOM" id="CLU_003442_2_1_9"/>
<dbReference type="RefSeq" id="WP_046325319.1">
    <property type="nucleotide sequence ID" value="NZ_JBHTMT010000005.1"/>
</dbReference>
<evidence type="ECO:0000313" key="7">
    <source>
        <dbReference type="Proteomes" id="UP000033531"/>
    </source>
</evidence>
<comment type="caution">
    <text evidence="6">The sequence shown here is derived from an EMBL/GenBank/DDBJ whole genome shotgun (WGS) entry which is preliminary data.</text>
</comment>
<dbReference type="InterPro" id="IPR000602">
    <property type="entry name" value="Glyco_hydro_38_N"/>
</dbReference>
<dbReference type="EMBL" id="JXLI01000011">
    <property type="protein sequence ID" value="KJY56289.1"/>
    <property type="molecule type" value="Genomic_DNA"/>
</dbReference>
<dbReference type="SUPFAM" id="SSF88688">
    <property type="entry name" value="Families 57/38 glycoside transferase middle domain"/>
    <property type="match status" value="1"/>
</dbReference>
<dbReference type="InterPro" id="IPR037094">
    <property type="entry name" value="Glyco_hydro_38_cen_sf"/>
</dbReference>
<dbReference type="SUPFAM" id="SSF74650">
    <property type="entry name" value="Galactose mutarotase-like"/>
    <property type="match status" value="1"/>
</dbReference>
<accession>A0A0F4LDC4</accession>
<dbReference type="GO" id="GO:0009313">
    <property type="term" value="P:oligosaccharide catabolic process"/>
    <property type="evidence" value="ECO:0007669"/>
    <property type="project" value="TreeGrafter"/>
</dbReference>
<dbReference type="Gene3D" id="2.70.98.30">
    <property type="entry name" value="Golgi alpha-mannosidase II, domain 4"/>
    <property type="match status" value="1"/>
</dbReference>
<dbReference type="OrthoDB" id="9764050at2"/>
<evidence type="ECO:0000256" key="2">
    <source>
        <dbReference type="ARBA" id="ARBA00022723"/>
    </source>
</evidence>
<proteinExistence type="inferred from homology"/>
<dbReference type="Gene3D" id="1.20.1270.50">
    <property type="entry name" value="Glycoside hydrolase family 38, central domain"/>
    <property type="match status" value="1"/>
</dbReference>
<evidence type="ECO:0000256" key="4">
    <source>
        <dbReference type="ARBA" id="ARBA00023295"/>
    </source>
</evidence>
<keyword evidence="2" id="KW-0479">Metal-binding</keyword>
<name>A0A0F4LDC4_9LACO</name>
<dbReference type="InterPro" id="IPR011330">
    <property type="entry name" value="Glyco_hydro/deAcase_b/a-brl"/>
</dbReference>
<dbReference type="InterPro" id="IPR015341">
    <property type="entry name" value="Glyco_hydro_38_cen"/>
</dbReference>
<dbReference type="PATRIC" id="fig|1218507.3.peg.1552"/>
<dbReference type="InterPro" id="IPR028995">
    <property type="entry name" value="Glyco_hydro_57/38_cen_sf"/>
</dbReference>
<dbReference type="GO" id="GO:0046872">
    <property type="term" value="F:metal ion binding"/>
    <property type="evidence" value="ECO:0007669"/>
    <property type="project" value="UniProtKB-KW"/>
</dbReference>
<dbReference type="GO" id="GO:0030246">
    <property type="term" value="F:carbohydrate binding"/>
    <property type="evidence" value="ECO:0007669"/>
    <property type="project" value="InterPro"/>
</dbReference>
<dbReference type="GO" id="GO:0006013">
    <property type="term" value="P:mannose metabolic process"/>
    <property type="evidence" value="ECO:0007669"/>
    <property type="project" value="InterPro"/>
</dbReference>
<dbReference type="Pfam" id="PF09261">
    <property type="entry name" value="Alpha-mann_mid"/>
    <property type="match status" value="1"/>
</dbReference>
<reference evidence="6 7" key="1">
    <citation type="submission" date="2015-01" db="EMBL/GenBank/DDBJ databases">
        <title>Comparative genomics of the lactic acid bacteria isolated from the honey bee gut.</title>
        <authorList>
            <person name="Ellegaard K.M."/>
            <person name="Tamarit D."/>
            <person name="Javelind E."/>
            <person name="Olofsson T."/>
            <person name="Andersson S.G."/>
            <person name="Vasquez A."/>
        </authorList>
    </citation>
    <scope>NUCLEOTIDE SEQUENCE [LARGE SCALE GENOMIC DNA]</scope>
    <source>
        <strain evidence="6 7">Hma8</strain>
    </source>
</reference>
<evidence type="ECO:0000256" key="1">
    <source>
        <dbReference type="ARBA" id="ARBA00009792"/>
    </source>
</evidence>
<dbReference type="Pfam" id="PF01074">
    <property type="entry name" value="Glyco_hydro_38N"/>
    <property type="match status" value="1"/>
</dbReference>
<comment type="similarity">
    <text evidence="1">Belongs to the glycosyl hydrolase 38 family.</text>
</comment>
<protein>
    <submittedName>
        <fullName evidence="6">Glycosyl hydrolase family 38 N-terminal domain protein</fullName>
    </submittedName>
</protein>